<dbReference type="Pfam" id="PF00582">
    <property type="entry name" value="Usp"/>
    <property type="match status" value="2"/>
</dbReference>
<gene>
    <name evidence="3" type="ORF">ENW48_01390</name>
</gene>
<feature type="domain" description="UspA" evidence="2">
    <location>
        <begin position="1"/>
        <end position="132"/>
    </location>
</feature>
<dbReference type="Gene3D" id="3.40.50.620">
    <property type="entry name" value="HUPs"/>
    <property type="match status" value="2"/>
</dbReference>
<feature type="domain" description="UspA" evidence="2">
    <location>
        <begin position="153"/>
        <end position="286"/>
    </location>
</feature>
<evidence type="ECO:0000256" key="1">
    <source>
        <dbReference type="ARBA" id="ARBA00008791"/>
    </source>
</evidence>
<dbReference type="InterPro" id="IPR006015">
    <property type="entry name" value="Universal_stress_UspA"/>
</dbReference>
<dbReference type="PANTHER" id="PTHR46268:SF15">
    <property type="entry name" value="UNIVERSAL STRESS PROTEIN HP_0031"/>
    <property type="match status" value="1"/>
</dbReference>
<name>A0A7C5AKL8_9BACT</name>
<accession>A0A7C5AKL8</accession>
<dbReference type="EMBL" id="DTKJ01000014">
    <property type="protein sequence ID" value="HGZ10855.1"/>
    <property type="molecule type" value="Genomic_DNA"/>
</dbReference>
<dbReference type="PANTHER" id="PTHR46268">
    <property type="entry name" value="STRESS RESPONSE PROTEIN NHAX"/>
    <property type="match status" value="1"/>
</dbReference>
<organism evidence="3">
    <name type="scientific">Desulfobacca acetoxidans</name>
    <dbReference type="NCBI Taxonomy" id="60893"/>
    <lineage>
        <taxon>Bacteria</taxon>
        <taxon>Pseudomonadati</taxon>
        <taxon>Thermodesulfobacteriota</taxon>
        <taxon>Desulfobaccia</taxon>
        <taxon>Desulfobaccales</taxon>
        <taxon>Desulfobaccaceae</taxon>
        <taxon>Desulfobacca</taxon>
    </lineage>
</organism>
<reference evidence="3" key="1">
    <citation type="journal article" date="2020" name="mSystems">
        <title>Genome- and Community-Level Interaction Insights into Carbon Utilization and Element Cycling Functions of Hydrothermarchaeota in Hydrothermal Sediment.</title>
        <authorList>
            <person name="Zhou Z."/>
            <person name="Liu Y."/>
            <person name="Xu W."/>
            <person name="Pan J."/>
            <person name="Luo Z.H."/>
            <person name="Li M."/>
        </authorList>
    </citation>
    <scope>NUCLEOTIDE SEQUENCE [LARGE SCALE GENOMIC DNA]</scope>
    <source>
        <strain evidence="3">SpSt-853</strain>
    </source>
</reference>
<evidence type="ECO:0000313" key="3">
    <source>
        <dbReference type="EMBL" id="HGZ10855.1"/>
    </source>
</evidence>
<evidence type="ECO:0000259" key="2">
    <source>
        <dbReference type="Pfam" id="PF00582"/>
    </source>
</evidence>
<protein>
    <submittedName>
        <fullName evidence="3">Universal stress protein</fullName>
    </submittedName>
</protein>
<dbReference type="AlphaFoldDB" id="A0A7C5AKL8"/>
<dbReference type="SUPFAM" id="SSF52402">
    <property type="entry name" value="Adenine nucleotide alpha hydrolases-like"/>
    <property type="match status" value="2"/>
</dbReference>
<proteinExistence type="inferred from homology"/>
<dbReference type="InterPro" id="IPR014729">
    <property type="entry name" value="Rossmann-like_a/b/a_fold"/>
</dbReference>
<comment type="caution">
    <text evidence="3">The sequence shown here is derived from an EMBL/GenBank/DDBJ whole genome shotgun (WGS) entry which is preliminary data.</text>
</comment>
<dbReference type="CDD" id="cd00293">
    <property type="entry name" value="USP-like"/>
    <property type="match status" value="2"/>
</dbReference>
<sequence>MFEKVVLATDLTPAWEEIVACAAEFKTLGAREFILAHVITVKFLGGMEAALKAEAEPKLAAQKQQLEAQGFRVQVELVSGLPAFALNEVARRHEAHLLVVGPQKTSRWQERLLGSVTSAVLHHAQFPLLLLKARITEDQPEGSCRLKAKELLRHVLLPTDFSDIADRAAMVLEHLASRGLARVTVVNALDVPGGEAYPPGFQEMAVAQAQSQLAAWEERLRQAGIPQVDTVFDPGRPLPAVLKLLEKEDISLIVMGTQGKGFVREIFLGSVAHNVARLAPCPVLLLPPAKR</sequence>
<dbReference type="PRINTS" id="PR01438">
    <property type="entry name" value="UNVRSLSTRESS"/>
</dbReference>
<dbReference type="InterPro" id="IPR006016">
    <property type="entry name" value="UspA"/>
</dbReference>
<comment type="similarity">
    <text evidence="1">Belongs to the universal stress protein A family.</text>
</comment>